<comment type="caution">
    <text evidence="2">The sequence shown here is derived from an EMBL/GenBank/DDBJ whole genome shotgun (WGS) entry which is preliminary data.</text>
</comment>
<keyword evidence="3" id="KW-1185">Reference proteome</keyword>
<evidence type="ECO:0000313" key="3">
    <source>
        <dbReference type="Proteomes" id="UP000499080"/>
    </source>
</evidence>
<gene>
    <name evidence="2" type="ORF">AVEN_81295_1</name>
</gene>
<feature type="region of interest" description="Disordered" evidence="1">
    <location>
        <begin position="1"/>
        <end position="22"/>
    </location>
</feature>
<name>A0A4Y2B6L3_ARAVE</name>
<organism evidence="2 3">
    <name type="scientific">Araneus ventricosus</name>
    <name type="common">Orbweaver spider</name>
    <name type="synonym">Epeira ventricosa</name>
    <dbReference type="NCBI Taxonomy" id="182803"/>
    <lineage>
        <taxon>Eukaryota</taxon>
        <taxon>Metazoa</taxon>
        <taxon>Ecdysozoa</taxon>
        <taxon>Arthropoda</taxon>
        <taxon>Chelicerata</taxon>
        <taxon>Arachnida</taxon>
        <taxon>Araneae</taxon>
        <taxon>Araneomorphae</taxon>
        <taxon>Entelegynae</taxon>
        <taxon>Araneoidea</taxon>
        <taxon>Araneidae</taxon>
        <taxon>Araneus</taxon>
    </lineage>
</organism>
<sequence length="132" mass="14711">MVSGIKKNHVAIPSSSASPPSLDSEISFSLLRNLSHLPYRNQRRWQSRCSSGLRVANQTVFNQFSFTIVHEMLPAVAQGFLLFECHFMCASNVFFHNEQDVARAAAVTPGKTGSSQPLWHVPPQRKTTIEAK</sequence>
<evidence type="ECO:0000256" key="1">
    <source>
        <dbReference type="SAM" id="MobiDB-lite"/>
    </source>
</evidence>
<proteinExistence type="predicted"/>
<evidence type="ECO:0000313" key="2">
    <source>
        <dbReference type="EMBL" id="GBL87663.1"/>
    </source>
</evidence>
<reference evidence="2 3" key="1">
    <citation type="journal article" date="2019" name="Sci. Rep.">
        <title>Orb-weaving spider Araneus ventricosus genome elucidates the spidroin gene catalogue.</title>
        <authorList>
            <person name="Kono N."/>
            <person name="Nakamura H."/>
            <person name="Ohtoshi R."/>
            <person name="Moran D.A.P."/>
            <person name="Shinohara A."/>
            <person name="Yoshida Y."/>
            <person name="Fujiwara M."/>
            <person name="Mori M."/>
            <person name="Tomita M."/>
            <person name="Arakawa K."/>
        </authorList>
    </citation>
    <scope>NUCLEOTIDE SEQUENCE [LARGE SCALE GENOMIC DNA]</scope>
</reference>
<dbReference type="AlphaFoldDB" id="A0A4Y2B6L3"/>
<dbReference type="EMBL" id="BGPR01000055">
    <property type="protein sequence ID" value="GBL87663.1"/>
    <property type="molecule type" value="Genomic_DNA"/>
</dbReference>
<accession>A0A4Y2B6L3</accession>
<feature type="compositionally biased region" description="Low complexity" evidence="1">
    <location>
        <begin position="13"/>
        <end position="22"/>
    </location>
</feature>
<protein>
    <submittedName>
        <fullName evidence="2">Uncharacterized protein</fullName>
    </submittedName>
</protein>
<dbReference type="Proteomes" id="UP000499080">
    <property type="component" value="Unassembled WGS sequence"/>
</dbReference>
<feature type="region of interest" description="Disordered" evidence="1">
    <location>
        <begin position="110"/>
        <end position="132"/>
    </location>
</feature>